<feature type="region of interest" description="Disordered" evidence="1">
    <location>
        <begin position="65"/>
        <end position="102"/>
    </location>
</feature>
<feature type="compositionally biased region" description="Basic and acidic residues" evidence="1">
    <location>
        <begin position="207"/>
        <end position="224"/>
    </location>
</feature>
<gene>
    <name evidence="2" type="ORF">Daesc_007300</name>
</gene>
<feature type="compositionally biased region" description="Basic and acidic residues" evidence="1">
    <location>
        <begin position="73"/>
        <end position="83"/>
    </location>
</feature>
<proteinExistence type="predicted"/>
<evidence type="ECO:0000313" key="3">
    <source>
        <dbReference type="Proteomes" id="UP001369815"/>
    </source>
</evidence>
<dbReference type="Proteomes" id="UP001369815">
    <property type="component" value="Unassembled WGS sequence"/>
</dbReference>
<evidence type="ECO:0000313" key="2">
    <source>
        <dbReference type="EMBL" id="KAK6950775.1"/>
    </source>
</evidence>
<dbReference type="AlphaFoldDB" id="A0AAX6MDQ3"/>
<feature type="region of interest" description="Disordered" evidence="1">
    <location>
        <begin position="150"/>
        <end position="263"/>
    </location>
</feature>
<evidence type="ECO:0000256" key="1">
    <source>
        <dbReference type="SAM" id="MobiDB-lite"/>
    </source>
</evidence>
<feature type="compositionally biased region" description="Basic and acidic residues" evidence="1">
    <location>
        <begin position="184"/>
        <end position="197"/>
    </location>
</feature>
<comment type="caution">
    <text evidence="2">The sequence shown here is derived from an EMBL/GenBank/DDBJ whole genome shotgun (WGS) entry which is preliminary data.</text>
</comment>
<reference evidence="2 3" key="1">
    <citation type="journal article" date="2024" name="Front Chem Biol">
        <title>Unveiling the potential of Daldinia eschscholtzii MFLUCC 19-0629 through bioactivity and bioinformatics studies for enhanced sustainable agriculture production.</title>
        <authorList>
            <person name="Brooks S."/>
            <person name="Weaver J.A."/>
            <person name="Klomchit A."/>
            <person name="Alharthi S.A."/>
            <person name="Onlamun T."/>
            <person name="Nurani R."/>
            <person name="Vong T.K."/>
            <person name="Alberti F."/>
            <person name="Greco C."/>
        </authorList>
    </citation>
    <scope>NUCLEOTIDE SEQUENCE [LARGE SCALE GENOMIC DNA]</scope>
    <source>
        <strain evidence="2">MFLUCC 19-0629</strain>
    </source>
</reference>
<organism evidence="2 3">
    <name type="scientific">Daldinia eschscholtzii</name>
    <dbReference type="NCBI Taxonomy" id="292717"/>
    <lineage>
        <taxon>Eukaryota</taxon>
        <taxon>Fungi</taxon>
        <taxon>Dikarya</taxon>
        <taxon>Ascomycota</taxon>
        <taxon>Pezizomycotina</taxon>
        <taxon>Sordariomycetes</taxon>
        <taxon>Xylariomycetidae</taxon>
        <taxon>Xylariales</taxon>
        <taxon>Hypoxylaceae</taxon>
        <taxon>Daldinia</taxon>
    </lineage>
</organism>
<protein>
    <submittedName>
        <fullName evidence="2">Uncharacterized protein</fullName>
    </submittedName>
</protein>
<accession>A0AAX6MDQ3</accession>
<name>A0AAX6MDQ3_9PEZI</name>
<sequence>MNILELGSLTRWSEIRKKNRLIDKVAHLNRQTMDLARDEIDRRRHELIGDVHQGAEIIGDLVRKVSKRSKRSRGSDHDDTSRDDADDIGPLGPPGAGLEHQHTSLPREVYTERECVMGQAVLEEAEALSMEDGSDNESDDEHEWIPMEHHSSHMTSKVQPYKEKKVPGGESNTGDYVIDMNTIQDEHFSHGEQKVKSAEPGGSEQYGEDKSKSKSFEVELERPAQQHGGHMFQSKVKSASTEFEDVDLGGKSSRRNSKATKQD</sequence>
<feature type="compositionally biased region" description="Basic residues" evidence="1">
    <location>
        <begin position="252"/>
        <end position="263"/>
    </location>
</feature>
<dbReference type="EMBL" id="JBANMG010000007">
    <property type="protein sequence ID" value="KAK6950775.1"/>
    <property type="molecule type" value="Genomic_DNA"/>
</dbReference>
<keyword evidence="3" id="KW-1185">Reference proteome</keyword>